<dbReference type="Gene3D" id="2.40.50.150">
    <property type="match status" value="2"/>
</dbReference>
<dbReference type="SUPFAM" id="SSF64484">
    <property type="entry name" value="beta and beta-prime subunits of DNA dependent RNA-polymerase"/>
    <property type="match status" value="1"/>
</dbReference>
<dbReference type="PROSITE" id="PS01166">
    <property type="entry name" value="RNA_POL_BETA"/>
    <property type="match status" value="1"/>
</dbReference>
<accession>X1VQ62</accession>
<dbReference type="EC" id="2.7.7.6" evidence="1"/>
<comment type="caution">
    <text evidence="7">The sequence shown here is derived from an EMBL/GenBank/DDBJ whole genome shotgun (WGS) entry which is preliminary data.</text>
</comment>
<keyword evidence="2" id="KW-0240">DNA-directed RNA polymerase</keyword>
<dbReference type="Pfam" id="PF00562">
    <property type="entry name" value="RNA_pol_Rpb2_6"/>
    <property type="match status" value="1"/>
</dbReference>
<organism evidence="7">
    <name type="scientific">marine sediment metagenome</name>
    <dbReference type="NCBI Taxonomy" id="412755"/>
    <lineage>
        <taxon>unclassified sequences</taxon>
        <taxon>metagenomes</taxon>
        <taxon>ecological metagenomes</taxon>
    </lineage>
</organism>
<dbReference type="GO" id="GO:0032549">
    <property type="term" value="F:ribonucleoside binding"/>
    <property type="evidence" value="ECO:0007669"/>
    <property type="project" value="InterPro"/>
</dbReference>
<dbReference type="GO" id="GO:0006351">
    <property type="term" value="P:DNA-templated transcription"/>
    <property type="evidence" value="ECO:0007669"/>
    <property type="project" value="InterPro"/>
</dbReference>
<feature type="non-terminal residue" evidence="7">
    <location>
        <position position="1"/>
    </location>
</feature>
<evidence type="ECO:0000256" key="1">
    <source>
        <dbReference type="ARBA" id="ARBA00012418"/>
    </source>
</evidence>
<sequence length="210" mass="23858">DPSPEEKLLRAIFGDKAGDVKDASLKAGPSLEGVIVSKRLFSRSIKDHKTKKAEKPILEKIETDYNKSIEELNAKLIDKLFILVNGKTSQGVRNFLNEDVIPKGTKFTLRLLQGVDYINVNPGKWTTDKRKNDTIKQLLHNYLIKYKEIESIYKRKKYNLTLGDELPVGIIQLAKVYVAKKRKIKLGDKMAGRHGNKGIIAKIVREEDML</sequence>
<dbReference type="InterPro" id="IPR014724">
    <property type="entry name" value="RNA_pol_RPB2_OB-fold"/>
</dbReference>
<dbReference type="PANTHER" id="PTHR20856">
    <property type="entry name" value="DNA-DIRECTED RNA POLYMERASE I SUBUNIT 2"/>
    <property type="match status" value="1"/>
</dbReference>
<protein>
    <recommendedName>
        <fullName evidence="1">DNA-directed RNA polymerase</fullName>
        <ecNumber evidence="1">2.7.7.6</ecNumber>
    </recommendedName>
</protein>
<dbReference type="InterPro" id="IPR007121">
    <property type="entry name" value="RNA_pol_bsu_CS"/>
</dbReference>
<dbReference type="GO" id="GO:0000428">
    <property type="term" value="C:DNA-directed RNA polymerase complex"/>
    <property type="evidence" value="ECO:0007669"/>
    <property type="project" value="UniProtKB-KW"/>
</dbReference>
<evidence type="ECO:0000256" key="4">
    <source>
        <dbReference type="ARBA" id="ARBA00022695"/>
    </source>
</evidence>
<gene>
    <name evidence="7" type="ORF">S12H4_56709</name>
</gene>
<dbReference type="Gene3D" id="2.40.270.10">
    <property type="entry name" value="DNA-directed RNA polymerase, subunit 2, domain 6"/>
    <property type="match status" value="1"/>
</dbReference>
<keyword evidence="4" id="KW-0548">Nucleotidyltransferase</keyword>
<reference evidence="7" key="1">
    <citation type="journal article" date="2014" name="Front. Microbiol.">
        <title>High frequency of phylogenetically diverse reductive dehalogenase-homologous genes in deep subseafloor sedimentary metagenomes.</title>
        <authorList>
            <person name="Kawai M."/>
            <person name="Futagami T."/>
            <person name="Toyoda A."/>
            <person name="Takaki Y."/>
            <person name="Nishi S."/>
            <person name="Hori S."/>
            <person name="Arai W."/>
            <person name="Tsubouchi T."/>
            <person name="Morono Y."/>
            <person name="Uchiyama I."/>
            <person name="Ito T."/>
            <person name="Fujiyama A."/>
            <person name="Inagaki F."/>
            <person name="Takami H."/>
        </authorList>
    </citation>
    <scope>NUCLEOTIDE SEQUENCE</scope>
    <source>
        <strain evidence="7">Expedition CK06-06</strain>
    </source>
</reference>
<dbReference type="InterPro" id="IPR015712">
    <property type="entry name" value="DNA-dir_RNA_pol_su2"/>
</dbReference>
<feature type="non-terminal residue" evidence="7">
    <location>
        <position position="210"/>
    </location>
</feature>
<dbReference type="GO" id="GO:0003899">
    <property type="term" value="F:DNA-directed RNA polymerase activity"/>
    <property type="evidence" value="ECO:0007669"/>
    <property type="project" value="UniProtKB-EC"/>
</dbReference>
<feature type="domain" description="DNA-directed RNA polymerase subunit 2 hybrid-binding" evidence="6">
    <location>
        <begin position="6"/>
        <end position="209"/>
    </location>
</feature>
<dbReference type="EMBL" id="BARW01036556">
    <property type="protein sequence ID" value="GAJ18796.1"/>
    <property type="molecule type" value="Genomic_DNA"/>
</dbReference>
<name>X1VQ62_9ZZZZ</name>
<dbReference type="InterPro" id="IPR007120">
    <property type="entry name" value="DNA-dir_RNAP_su2_dom"/>
</dbReference>
<evidence type="ECO:0000313" key="7">
    <source>
        <dbReference type="EMBL" id="GAJ18796.1"/>
    </source>
</evidence>
<keyword evidence="3" id="KW-0808">Transferase</keyword>
<dbReference type="GO" id="GO:0003677">
    <property type="term" value="F:DNA binding"/>
    <property type="evidence" value="ECO:0007669"/>
    <property type="project" value="InterPro"/>
</dbReference>
<dbReference type="InterPro" id="IPR037033">
    <property type="entry name" value="DNA-dir_RNAP_su2_hyb_sf"/>
</dbReference>
<evidence type="ECO:0000256" key="2">
    <source>
        <dbReference type="ARBA" id="ARBA00022478"/>
    </source>
</evidence>
<proteinExistence type="predicted"/>
<evidence type="ECO:0000259" key="6">
    <source>
        <dbReference type="Pfam" id="PF00562"/>
    </source>
</evidence>
<keyword evidence="5" id="KW-0804">Transcription</keyword>
<evidence type="ECO:0000256" key="5">
    <source>
        <dbReference type="ARBA" id="ARBA00023163"/>
    </source>
</evidence>
<evidence type="ECO:0000256" key="3">
    <source>
        <dbReference type="ARBA" id="ARBA00022679"/>
    </source>
</evidence>
<dbReference type="AlphaFoldDB" id="X1VQ62"/>